<evidence type="ECO:0000313" key="3">
    <source>
        <dbReference type="Proteomes" id="UP000216825"/>
    </source>
</evidence>
<dbReference type="KEGG" id="kvr:CIB50_0000931"/>
<dbReference type="EMBL" id="CP059343">
    <property type="protein sequence ID" value="QMS56229.1"/>
    <property type="molecule type" value="Genomic_DNA"/>
</dbReference>
<dbReference type="PANTHER" id="PTHR39173">
    <property type="entry name" value="ACETYLTRANSFERASE"/>
    <property type="match status" value="1"/>
</dbReference>
<dbReference type="Pfam" id="PF13302">
    <property type="entry name" value="Acetyltransf_3"/>
    <property type="match status" value="1"/>
</dbReference>
<dbReference type="PROSITE" id="PS51186">
    <property type="entry name" value="GNAT"/>
    <property type="match status" value="1"/>
</dbReference>
<name>A0A7D7L014_KOCVA</name>
<evidence type="ECO:0000259" key="1">
    <source>
        <dbReference type="PROSITE" id="PS51186"/>
    </source>
</evidence>
<evidence type="ECO:0000313" key="2">
    <source>
        <dbReference type="EMBL" id="QMS56229.1"/>
    </source>
</evidence>
<dbReference type="Gene3D" id="3.40.630.30">
    <property type="match status" value="1"/>
</dbReference>
<dbReference type="CDD" id="cd04301">
    <property type="entry name" value="NAT_SF"/>
    <property type="match status" value="1"/>
</dbReference>
<organism evidence="2 3">
    <name type="scientific">Kocuria varians</name>
    <name type="common">Micrococcus varians</name>
    <dbReference type="NCBI Taxonomy" id="1272"/>
    <lineage>
        <taxon>Bacteria</taxon>
        <taxon>Bacillati</taxon>
        <taxon>Actinomycetota</taxon>
        <taxon>Actinomycetes</taxon>
        <taxon>Micrococcales</taxon>
        <taxon>Micrococcaceae</taxon>
        <taxon>Kocuria</taxon>
    </lineage>
</organism>
<gene>
    <name evidence="2" type="ORF">CIB50_0000931</name>
</gene>
<reference evidence="2" key="1">
    <citation type="submission" date="2017-08" db="EMBL/GenBank/DDBJ databases">
        <authorList>
            <person name="Minaev M."/>
            <person name="Kurbakov K.A."/>
            <person name="Solodovnikova G.I."/>
            <person name="Kuznetsova O.A."/>
            <person name="Lisitsyn A.B."/>
        </authorList>
    </citation>
    <scope>NUCLEOTIDE SEQUENCE</scope>
    <source>
        <strain evidence="2">80</strain>
    </source>
</reference>
<dbReference type="AlphaFoldDB" id="A0A7D7L014"/>
<dbReference type="GO" id="GO:0016747">
    <property type="term" value="F:acyltransferase activity, transferring groups other than amino-acyl groups"/>
    <property type="evidence" value="ECO:0007669"/>
    <property type="project" value="InterPro"/>
</dbReference>
<accession>A0A7D7L014</accession>
<dbReference type="RefSeq" id="WP_094393392.1">
    <property type="nucleotide sequence ID" value="NZ_CP059343.1"/>
</dbReference>
<feature type="domain" description="N-acetyltransferase" evidence="1">
    <location>
        <begin position="3"/>
        <end position="165"/>
    </location>
</feature>
<dbReference type="Proteomes" id="UP000216825">
    <property type="component" value="Chromosome"/>
</dbReference>
<proteinExistence type="predicted"/>
<dbReference type="InterPro" id="IPR000182">
    <property type="entry name" value="GNAT_dom"/>
</dbReference>
<dbReference type="SUPFAM" id="SSF55729">
    <property type="entry name" value="Acyl-CoA N-acyltransferases (Nat)"/>
    <property type="match status" value="1"/>
</dbReference>
<protein>
    <recommendedName>
        <fullName evidence="1">N-acetyltransferase domain-containing protein</fullName>
    </recommendedName>
</protein>
<dbReference type="PANTHER" id="PTHR39173:SF1">
    <property type="entry name" value="ACETYLTRANSFERASE"/>
    <property type="match status" value="1"/>
</dbReference>
<sequence>MPLTLRFPTTEDETAVRALHEQLLADDFSFVLDEGTWPDVLEAVEHASRGENLPPGFVRADYLLAEVDGQVAGRTSIRYALTDYLLRVGGHVGYAMGPAFRRRGYATEILRQSVVRLNAAGVDRVLVTCADDNAASAATIEACGGVLENVVQDGNGRPTRRYWIG</sequence>
<reference evidence="2" key="2">
    <citation type="submission" date="2020-07" db="EMBL/GenBank/DDBJ databases">
        <title>Genome of starter culture bacteria Kocuria salsicia reveals its technological properties and safety for usage in meat industry.</title>
        <authorList>
            <person name="Michael M."/>
            <person name="Konstantin K."/>
            <person name="Evgenii K."/>
            <person name="Galina S."/>
            <person name="Oksana K."/>
            <person name="Andrei L."/>
        </authorList>
    </citation>
    <scope>NUCLEOTIDE SEQUENCE [LARGE SCALE GENOMIC DNA]</scope>
    <source>
        <strain evidence="2">80</strain>
    </source>
</reference>
<dbReference type="InterPro" id="IPR016181">
    <property type="entry name" value="Acyl_CoA_acyltransferase"/>
</dbReference>
<keyword evidence="3" id="KW-1185">Reference proteome</keyword>